<evidence type="ECO:0000313" key="3">
    <source>
        <dbReference type="EMBL" id="OAL35702.1"/>
    </source>
</evidence>
<accession>A0A178D2G3</accession>
<proteinExistence type="predicted"/>
<evidence type="ECO:0000259" key="2">
    <source>
        <dbReference type="Pfam" id="PF00149"/>
    </source>
</evidence>
<feature type="domain" description="Calcineurin-like phosphoesterase" evidence="2">
    <location>
        <begin position="7"/>
        <end position="203"/>
    </location>
</feature>
<reference evidence="3 4" key="1">
    <citation type="submission" date="2016-03" db="EMBL/GenBank/DDBJ databases">
        <title>The draft genome sequence of Fonsecaea nubica causative agent of cutaneous subcutaneous infection in human host.</title>
        <authorList>
            <person name="Costa F."/>
            <person name="Sybren D.H."/>
            <person name="Raittz R.T."/>
            <person name="Weiss V.A."/>
            <person name="Leao A.C."/>
            <person name="Gomes R."/>
            <person name="De Souza E.M."/>
            <person name="Pedrosa F.O."/>
            <person name="Steffens M.B."/>
            <person name="Bombassaro A."/>
            <person name="Tadra-Sfeir M.Z."/>
            <person name="Moreno L.F."/>
            <person name="Najafzadeh M.J."/>
            <person name="Felipe M.S."/>
            <person name="Teixeira M."/>
            <person name="Sun J."/>
            <person name="Xi L."/>
            <person name="Castro M.A."/>
            <person name="Vicente V.A."/>
        </authorList>
    </citation>
    <scope>NUCLEOTIDE SEQUENCE [LARGE SCALE GENOMIC DNA]</scope>
    <source>
        <strain evidence="3 4">CBS 269.64</strain>
    </source>
</reference>
<organism evidence="3 4">
    <name type="scientific">Fonsecaea nubica</name>
    <dbReference type="NCBI Taxonomy" id="856822"/>
    <lineage>
        <taxon>Eukaryota</taxon>
        <taxon>Fungi</taxon>
        <taxon>Dikarya</taxon>
        <taxon>Ascomycota</taxon>
        <taxon>Pezizomycotina</taxon>
        <taxon>Eurotiomycetes</taxon>
        <taxon>Chaetothyriomycetidae</taxon>
        <taxon>Chaetothyriales</taxon>
        <taxon>Herpotrichiellaceae</taxon>
        <taxon>Fonsecaea</taxon>
    </lineage>
</organism>
<feature type="region of interest" description="Disordered" evidence="1">
    <location>
        <begin position="258"/>
        <end position="352"/>
    </location>
</feature>
<dbReference type="PANTHER" id="PTHR12905">
    <property type="entry name" value="METALLOPHOSPHOESTERASE"/>
    <property type="match status" value="1"/>
</dbReference>
<sequence>MATRRTRIVCISDTHNQTPQLPAGHILVHAGDLTNQGTYSELQKTVDWIRKSQFQIKIVVCGNHDVTCDVPFYQEYGGYFHNKRREDPQRCLDLLRADPSVVFLNHEAKQIRIDHGGGLVSFLKTFGSPYSPAHGFWAFGYAPETAPRLWDQIPLDSDIVVTHTPAKFHCDECGKRGTAGCEILRQTLWRVRPRLFVCGHIHDAYGVEAVTWDLSSPNLRYKEQSVRRWEDPEPGSKKQFTVDLSSRAKSLALRNDGSVGNLMSTKQPSGIRGVEVDGTVDDANTDEQDKCHPIPNAPSLSKPPFPDFEKAKVPISSTPDSPSTSHNGTRGQGGLASSSLRSDQEALSGREGRAETCVVNAAYMASNWPHKGGKKFHKPVVIDLDLPVVNEKEVHQGPHDEET</sequence>
<dbReference type="PANTHER" id="PTHR12905:SF16">
    <property type="entry name" value="SER_THR PROTEIN PHOSPHATASE FAMILY PROTEIN (AFU_ORTHOLOGUE AFUA_1G06000)"/>
    <property type="match status" value="1"/>
</dbReference>
<dbReference type="GeneID" id="34588500"/>
<dbReference type="Proteomes" id="UP000185904">
    <property type="component" value="Unassembled WGS sequence"/>
</dbReference>
<name>A0A178D2G3_9EURO</name>
<keyword evidence="4" id="KW-1185">Reference proteome</keyword>
<dbReference type="AlphaFoldDB" id="A0A178D2G3"/>
<protein>
    <recommendedName>
        <fullName evidence="2">Calcineurin-like phosphoesterase domain-containing protein</fullName>
    </recommendedName>
</protein>
<evidence type="ECO:0000256" key="1">
    <source>
        <dbReference type="SAM" id="MobiDB-lite"/>
    </source>
</evidence>
<dbReference type="InterPro" id="IPR029052">
    <property type="entry name" value="Metallo-depent_PP-like"/>
</dbReference>
<dbReference type="InterPro" id="IPR004843">
    <property type="entry name" value="Calcineurin-like_PHP"/>
</dbReference>
<feature type="compositionally biased region" description="Basic and acidic residues" evidence="1">
    <location>
        <begin position="342"/>
        <end position="352"/>
    </location>
</feature>
<dbReference type="Pfam" id="PF00149">
    <property type="entry name" value="Metallophos"/>
    <property type="match status" value="1"/>
</dbReference>
<feature type="compositionally biased region" description="Low complexity" evidence="1">
    <location>
        <begin position="316"/>
        <end position="325"/>
    </location>
</feature>
<dbReference type="CDD" id="cd07379">
    <property type="entry name" value="MPP_239FB"/>
    <property type="match status" value="1"/>
</dbReference>
<evidence type="ECO:0000313" key="4">
    <source>
        <dbReference type="Proteomes" id="UP000185904"/>
    </source>
</evidence>
<dbReference type="Gene3D" id="3.60.21.10">
    <property type="match status" value="1"/>
</dbReference>
<comment type="caution">
    <text evidence="3">The sequence shown here is derived from an EMBL/GenBank/DDBJ whole genome shotgun (WGS) entry which is preliminary data.</text>
</comment>
<dbReference type="RefSeq" id="XP_022500714.1">
    <property type="nucleotide sequence ID" value="XM_022643377.1"/>
</dbReference>
<dbReference type="OrthoDB" id="630188at2759"/>
<dbReference type="InterPro" id="IPR051693">
    <property type="entry name" value="UPF0046_metallophosphoest"/>
</dbReference>
<dbReference type="GO" id="GO:0016787">
    <property type="term" value="F:hydrolase activity"/>
    <property type="evidence" value="ECO:0007669"/>
    <property type="project" value="InterPro"/>
</dbReference>
<dbReference type="EMBL" id="LVCJ01000028">
    <property type="protein sequence ID" value="OAL35702.1"/>
    <property type="molecule type" value="Genomic_DNA"/>
</dbReference>
<gene>
    <name evidence="3" type="ORF">AYO20_05083</name>
</gene>
<dbReference type="SUPFAM" id="SSF56300">
    <property type="entry name" value="Metallo-dependent phosphatases"/>
    <property type="match status" value="1"/>
</dbReference>